<dbReference type="InterPro" id="IPR053174">
    <property type="entry name" value="LpxI"/>
</dbReference>
<feature type="domain" description="LpxI N-terminal" evidence="2">
    <location>
        <begin position="6"/>
        <end position="135"/>
    </location>
</feature>
<protein>
    <submittedName>
        <fullName evidence="3">UDP-2,3-diacylglucosamine pyrophosphatase</fullName>
    </submittedName>
</protein>
<evidence type="ECO:0000259" key="1">
    <source>
        <dbReference type="Pfam" id="PF06230"/>
    </source>
</evidence>
<feature type="domain" description="LpxI C-terminal" evidence="1">
    <location>
        <begin position="138"/>
        <end position="279"/>
    </location>
</feature>
<dbReference type="Pfam" id="PF17930">
    <property type="entry name" value="LpxI_N"/>
    <property type="match status" value="1"/>
</dbReference>
<comment type="caution">
    <text evidence="3">The sequence shown here is derived from an EMBL/GenBank/DDBJ whole genome shotgun (WGS) entry which is preliminary data.</text>
</comment>
<dbReference type="InterPro" id="IPR043167">
    <property type="entry name" value="LpxI_C_sf"/>
</dbReference>
<accession>A0A8J2V2S3</accession>
<organism evidence="3 4">
    <name type="scientific">Aquisalinus flavus</name>
    <dbReference type="NCBI Taxonomy" id="1526572"/>
    <lineage>
        <taxon>Bacteria</taxon>
        <taxon>Pseudomonadati</taxon>
        <taxon>Pseudomonadota</taxon>
        <taxon>Alphaproteobacteria</taxon>
        <taxon>Parvularculales</taxon>
        <taxon>Parvularculaceae</taxon>
        <taxon>Aquisalinus</taxon>
    </lineage>
</organism>
<dbReference type="EMBL" id="BMGH01000001">
    <property type="protein sequence ID" value="GGD03935.1"/>
    <property type="molecule type" value="Genomic_DNA"/>
</dbReference>
<gene>
    <name evidence="3" type="primary">lpxI</name>
    <name evidence="3" type="ORF">GCM10011342_11190</name>
</gene>
<name>A0A8J2V2S3_9PROT</name>
<dbReference type="RefSeq" id="WP_188160284.1">
    <property type="nucleotide sequence ID" value="NZ_BMGH01000001.1"/>
</dbReference>
<dbReference type="Pfam" id="PF06230">
    <property type="entry name" value="LpxI_C"/>
    <property type="match status" value="1"/>
</dbReference>
<proteinExistence type="predicted"/>
<reference evidence="3" key="2">
    <citation type="submission" date="2020-09" db="EMBL/GenBank/DDBJ databases">
        <authorList>
            <person name="Sun Q."/>
            <person name="Zhou Y."/>
        </authorList>
    </citation>
    <scope>NUCLEOTIDE SEQUENCE</scope>
    <source>
        <strain evidence="3">CGMCC 1.12921</strain>
    </source>
</reference>
<keyword evidence="4" id="KW-1185">Reference proteome</keyword>
<evidence type="ECO:0000259" key="2">
    <source>
        <dbReference type="Pfam" id="PF17930"/>
    </source>
</evidence>
<dbReference type="PANTHER" id="PTHR39962">
    <property type="entry name" value="BLL4848 PROTEIN"/>
    <property type="match status" value="1"/>
</dbReference>
<dbReference type="Proteomes" id="UP000613582">
    <property type="component" value="Unassembled WGS sequence"/>
</dbReference>
<reference evidence="3" key="1">
    <citation type="journal article" date="2014" name="Int. J. Syst. Evol. Microbiol.">
        <title>Complete genome sequence of Corynebacterium casei LMG S-19264T (=DSM 44701T), isolated from a smear-ripened cheese.</title>
        <authorList>
            <consortium name="US DOE Joint Genome Institute (JGI-PGF)"/>
            <person name="Walter F."/>
            <person name="Albersmeier A."/>
            <person name="Kalinowski J."/>
            <person name="Ruckert C."/>
        </authorList>
    </citation>
    <scope>NUCLEOTIDE SEQUENCE</scope>
    <source>
        <strain evidence="3">CGMCC 1.12921</strain>
    </source>
</reference>
<dbReference type="InterPro" id="IPR010415">
    <property type="entry name" value="LpxI_C"/>
</dbReference>
<dbReference type="AlphaFoldDB" id="A0A8J2V2S3"/>
<sequence length="289" mass="30784">MKRWTKLGIIAGGGNLPIRLARSCETTASPYYVIRLKGYTDEALDAYDGEVVYIAEFGKLVRVLKEQGCDAVVMAGIVSRPNFAQLKPDWRAAALLPKVIAAARRGDGALLNTLVELFEAEGFVVVGAEEVAENLFAPAGTIGKLAPSDRDLNDLAKAAQVVKALGRFDIGQAAVVRNGHVLAIEAAEGTDAMLKRCASLPEDMRGYEPDEEIGRRGVLLKRPKPGQELRVDLPTIGIETVRNAAAAGLAGIAIEAEAGLIIDREEVAAAADESGLFVYGFTGEDLEPR</sequence>
<dbReference type="PANTHER" id="PTHR39962:SF1">
    <property type="entry name" value="LPXI FAMILY PROTEIN"/>
    <property type="match status" value="1"/>
</dbReference>
<evidence type="ECO:0000313" key="3">
    <source>
        <dbReference type="EMBL" id="GGD03935.1"/>
    </source>
</evidence>
<dbReference type="Gene3D" id="3.40.140.80">
    <property type="match status" value="1"/>
</dbReference>
<dbReference type="Gene3D" id="3.40.50.20">
    <property type="match status" value="1"/>
</dbReference>
<dbReference type="InterPro" id="IPR041255">
    <property type="entry name" value="LpxI_N"/>
</dbReference>
<evidence type="ECO:0000313" key="4">
    <source>
        <dbReference type="Proteomes" id="UP000613582"/>
    </source>
</evidence>